<reference evidence="1" key="1">
    <citation type="submission" date="2023-06" db="EMBL/GenBank/DDBJ databases">
        <title>Genomic analysis of the entomopathogenic nematode Steinernema hermaphroditum.</title>
        <authorList>
            <person name="Schwarz E.M."/>
            <person name="Heppert J.K."/>
            <person name="Baniya A."/>
            <person name="Schwartz H.T."/>
            <person name="Tan C.-H."/>
            <person name="Antoshechkin I."/>
            <person name="Sternberg P.W."/>
            <person name="Goodrich-Blair H."/>
            <person name="Dillman A.R."/>
        </authorList>
    </citation>
    <scope>NUCLEOTIDE SEQUENCE</scope>
    <source>
        <strain evidence="1">PS9179</strain>
        <tissue evidence="1">Whole animal</tissue>
    </source>
</reference>
<sequence>MVSDLPSCVSSSLQSFVILPLGALFVKWRSSELRFELLGALTGEGFVFLLCVVSLKSRSILSSTVRSCVVVGWISSDVVFSVVFEEECELFLFEPLLRSDGDSFVTPSERLSDGLSVSREGLATPAMVPDGSWTDSLRRLDGCWTLSKGVFVVRPWDWVCDDGFLFLLGDLEIRQFLNRKLDSFWYLFSGTSSPAMNVANDVDLMLPYATWCYNTTVHSTTGETPFYLMFRRDPLFALDHALGEKGCEVFTGSELSTFRKELTLAIRDAWDAAKVHSAAERAKNKERYDKSVTPGAILVGDLVLMSNERSKPEMAKQIQCILGLRRPFELNQEDYCKYLMSARIVNFLQPHYFGTKFPKIPLMPGDQTLRPIELKMLSVIHGFTRRADVFVVAREEALFEELLLVVRFFASHLASSFEEHQHF</sequence>
<keyword evidence="2" id="KW-1185">Reference proteome</keyword>
<dbReference type="Proteomes" id="UP001175271">
    <property type="component" value="Unassembled WGS sequence"/>
</dbReference>
<comment type="caution">
    <text evidence="1">The sequence shown here is derived from an EMBL/GenBank/DDBJ whole genome shotgun (WGS) entry which is preliminary data.</text>
</comment>
<dbReference type="EMBL" id="JAUCMV010000002">
    <property type="protein sequence ID" value="KAK0414418.1"/>
    <property type="molecule type" value="Genomic_DNA"/>
</dbReference>
<dbReference type="InterPro" id="IPR036397">
    <property type="entry name" value="RNaseH_sf"/>
</dbReference>
<gene>
    <name evidence="1" type="ORF">QR680_011416</name>
</gene>
<proteinExistence type="predicted"/>
<accession>A0AA39I0P9</accession>
<protein>
    <submittedName>
        <fullName evidence="1">Uncharacterized protein</fullName>
    </submittedName>
</protein>
<organism evidence="1 2">
    <name type="scientific">Steinernema hermaphroditum</name>
    <dbReference type="NCBI Taxonomy" id="289476"/>
    <lineage>
        <taxon>Eukaryota</taxon>
        <taxon>Metazoa</taxon>
        <taxon>Ecdysozoa</taxon>
        <taxon>Nematoda</taxon>
        <taxon>Chromadorea</taxon>
        <taxon>Rhabditida</taxon>
        <taxon>Tylenchina</taxon>
        <taxon>Panagrolaimomorpha</taxon>
        <taxon>Strongyloidoidea</taxon>
        <taxon>Steinernematidae</taxon>
        <taxon>Steinernema</taxon>
    </lineage>
</organism>
<evidence type="ECO:0000313" key="2">
    <source>
        <dbReference type="Proteomes" id="UP001175271"/>
    </source>
</evidence>
<evidence type="ECO:0000313" key="1">
    <source>
        <dbReference type="EMBL" id="KAK0414418.1"/>
    </source>
</evidence>
<dbReference type="Gene3D" id="3.30.420.10">
    <property type="entry name" value="Ribonuclease H-like superfamily/Ribonuclease H"/>
    <property type="match status" value="1"/>
</dbReference>
<dbReference type="GO" id="GO:0003676">
    <property type="term" value="F:nucleic acid binding"/>
    <property type="evidence" value="ECO:0007669"/>
    <property type="project" value="InterPro"/>
</dbReference>
<name>A0AA39I0P9_9BILA</name>
<dbReference type="AlphaFoldDB" id="A0AA39I0P9"/>